<gene>
    <name evidence="1" type="ORF">FB45DRAFT_930387</name>
</gene>
<accession>A0AAD7FEF4</accession>
<keyword evidence="2" id="KW-1185">Reference proteome</keyword>
<sequence>MYFLHVARLDALSILLSRGICQPIQLSSLKGTKPTTLLQVAPHSLDPMSTDTVVNANTAPPHRHRHRRLWYPLPYWSRVCSLQSVRDALVAPFPATGSLPNVIFHYCRYHTVLGV</sequence>
<dbReference type="EMBL" id="JARKIF010000018">
    <property type="protein sequence ID" value="KAJ7619302.1"/>
    <property type="molecule type" value="Genomic_DNA"/>
</dbReference>
<feature type="non-terminal residue" evidence="1">
    <location>
        <position position="115"/>
    </location>
</feature>
<dbReference type="AlphaFoldDB" id="A0AAD7FEF4"/>
<organism evidence="1 2">
    <name type="scientific">Roridomyces roridus</name>
    <dbReference type="NCBI Taxonomy" id="1738132"/>
    <lineage>
        <taxon>Eukaryota</taxon>
        <taxon>Fungi</taxon>
        <taxon>Dikarya</taxon>
        <taxon>Basidiomycota</taxon>
        <taxon>Agaricomycotina</taxon>
        <taxon>Agaricomycetes</taxon>
        <taxon>Agaricomycetidae</taxon>
        <taxon>Agaricales</taxon>
        <taxon>Marasmiineae</taxon>
        <taxon>Mycenaceae</taxon>
        <taxon>Roridomyces</taxon>
    </lineage>
</organism>
<evidence type="ECO:0000313" key="1">
    <source>
        <dbReference type="EMBL" id="KAJ7619302.1"/>
    </source>
</evidence>
<proteinExistence type="predicted"/>
<dbReference type="Proteomes" id="UP001221142">
    <property type="component" value="Unassembled WGS sequence"/>
</dbReference>
<name>A0AAD7FEF4_9AGAR</name>
<evidence type="ECO:0000313" key="2">
    <source>
        <dbReference type="Proteomes" id="UP001221142"/>
    </source>
</evidence>
<comment type="caution">
    <text evidence="1">The sequence shown here is derived from an EMBL/GenBank/DDBJ whole genome shotgun (WGS) entry which is preliminary data.</text>
</comment>
<protein>
    <submittedName>
        <fullName evidence="1">Uncharacterized protein</fullName>
    </submittedName>
</protein>
<reference evidence="1" key="1">
    <citation type="submission" date="2023-03" db="EMBL/GenBank/DDBJ databases">
        <title>Massive genome expansion in bonnet fungi (Mycena s.s.) driven by repeated elements and novel gene families across ecological guilds.</title>
        <authorList>
            <consortium name="Lawrence Berkeley National Laboratory"/>
            <person name="Harder C.B."/>
            <person name="Miyauchi S."/>
            <person name="Viragh M."/>
            <person name="Kuo A."/>
            <person name="Thoen E."/>
            <person name="Andreopoulos B."/>
            <person name="Lu D."/>
            <person name="Skrede I."/>
            <person name="Drula E."/>
            <person name="Henrissat B."/>
            <person name="Morin E."/>
            <person name="Kohler A."/>
            <person name="Barry K."/>
            <person name="LaButti K."/>
            <person name="Morin E."/>
            <person name="Salamov A."/>
            <person name="Lipzen A."/>
            <person name="Mereny Z."/>
            <person name="Hegedus B."/>
            <person name="Baldrian P."/>
            <person name="Stursova M."/>
            <person name="Weitz H."/>
            <person name="Taylor A."/>
            <person name="Grigoriev I.V."/>
            <person name="Nagy L.G."/>
            <person name="Martin F."/>
            <person name="Kauserud H."/>
        </authorList>
    </citation>
    <scope>NUCLEOTIDE SEQUENCE</scope>
    <source>
        <strain evidence="1">9284</strain>
    </source>
</reference>